<dbReference type="KEGG" id="hdt:HYPDE_23413"/>
<dbReference type="HOGENOM" id="CLU_1728880_0_0_5"/>
<sequence length="152" mass="16436">MFHPAGRARRKYRIALVASLLLMNSRAGAGTACVTCTQPNLNVRCEIRKSEAVETLPFGAELLDAACVKVIKASYVAKGCHALKGTTCLNWPVKSFSLKEAKRAILGEAPVAPTFEQQHPPAQVPTPDASAQAPQNALVAVWQKFLAMITWH</sequence>
<name>N0AZ13_9HYPH</name>
<dbReference type="OrthoDB" id="7931932at2"/>
<dbReference type="AlphaFoldDB" id="N0AZ13"/>
<feature type="chain" id="PRO_5004105570" evidence="1">
    <location>
        <begin position="30"/>
        <end position="152"/>
    </location>
</feature>
<dbReference type="Proteomes" id="UP000005952">
    <property type="component" value="Chromosome"/>
</dbReference>
<evidence type="ECO:0000256" key="1">
    <source>
        <dbReference type="SAM" id="SignalP"/>
    </source>
</evidence>
<evidence type="ECO:0000313" key="2">
    <source>
        <dbReference type="EMBL" id="AGK56369.1"/>
    </source>
</evidence>
<organism evidence="2 3">
    <name type="scientific">Hyphomicrobium denitrificans 1NES1</name>
    <dbReference type="NCBI Taxonomy" id="670307"/>
    <lineage>
        <taxon>Bacteria</taxon>
        <taxon>Pseudomonadati</taxon>
        <taxon>Pseudomonadota</taxon>
        <taxon>Alphaproteobacteria</taxon>
        <taxon>Hyphomicrobiales</taxon>
        <taxon>Hyphomicrobiaceae</taxon>
        <taxon>Hyphomicrobium</taxon>
    </lineage>
</organism>
<feature type="signal peptide" evidence="1">
    <location>
        <begin position="1"/>
        <end position="29"/>
    </location>
</feature>
<protein>
    <submittedName>
        <fullName evidence="2">Uncharacterized protein</fullName>
    </submittedName>
</protein>
<accession>N0AZ13</accession>
<keyword evidence="1" id="KW-0732">Signal</keyword>
<reference evidence="2 3" key="1">
    <citation type="journal article" date="2013" name="Genome Announc.">
        <title>Genome sequences for three denitrifying bacterial strains isolated from a uranium- and nitrate-contaminated subsurface environment.</title>
        <authorList>
            <person name="Venkatramanan R."/>
            <person name="Prakash O."/>
            <person name="Woyke T."/>
            <person name="Chain P."/>
            <person name="Goodwin L.A."/>
            <person name="Watson D."/>
            <person name="Brooks S."/>
            <person name="Kostka J.E."/>
            <person name="Green S.J."/>
        </authorList>
    </citation>
    <scope>NUCLEOTIDE SEQUENCE [LARGE SCALE GENOMIC DNA]</scope>
    <source>
        <strain evidence="2 3">1NES1</strain>
    </source>
</reference>
<evidence type="ECO:0000313" key="3">
    <source>
        <dbReference type="Proteomes" id="UP000005952"/>
    </source>
</evidence>
<gene>
    <name evidence="2" type="ORF">HYPDE_23413</name>
</gene>
<keyword evidence="3" id="KW-1185">Reference proteome</keyword>
<proteinExistence type="predicted"/>
<dbReference type="EMBL" id="CP005587">
    <property type="protein sequence ID" value="AGK56369.1"/>
    <property type="molecule type" value="Genomic_DNA"/>
</dbReference>